<evidence type="ECO:0000313" key="1">
    <source>
        <dbReference type="EMBL" id="JAH77373.1"/>
    </source>
</evidence>
<accession>A0A0E9VJI0</accession>
<organism evidence="1">
    <name type="scientific">Anguilla anguilla</name>
    <name type="common">European freshwater eel</name>
    <name type="synonym">Muraena anguilla</name>
    <dbReference type="NCBI Taxonomy" id="7936"/>
    <lineage>
        <taxon>Eukaryota</taxon>
        <taxon>Metazoa</taxon>
        <taxon>Chordata</taxon>
        <taxon>Craniata</taxon>
        <taxon>Vertebrata</taxon>
        <taxon>Euteleostomi</taxon>
        <taxon>Actinopterygii</taxon>
        <taxon>Neopterygii</taxon>
        <taxon>Teleostei</taxon>
        <taxon>Anguilliformes</taxon>
        <taxon>Anguillidae</taxon>
        <taxon>Anguilla</taxon>
    </lineage>
</organism>
<reference evidence="1" key="1">
    <citation type="submission" date="2014-11" db="EMBL/GenBank/DDBJ databases">
        <authorList>
            <person name="Amaro Gonzalez C."/>
        </authorList>
    </citation>
    <scope>NUCLEOTIDE SEQUENCE</scope>
</reference>
<protein>
    <submittedName>
        <fullName evidence="1">Uncharacterized protein</fullName>
    </submittedName>
</protein>
<reference evidence="1" key="2">
    <citation type="journal article" date="2015" name="Fish Shellfish Immunol.">
        <title>Early steps in the European eel (Anguilla anguilla)-Vibrio vulnificus interaction in the gills: Role of the RtxA13 toxin.</title>
        <authorList>
            <person name="Callol A."/>
            <person name="Pajuelo D."/>
            <person name="Ebbesson L."/>
            <person name="Teles M."/>
            <person name="MacKenzie S."/>
            <person name="Amaro C."/>
        </authorList>
    </citation>
    <scope>NUCLEOTIDE SEQUENCE</scope>
</reference>
<dbReference type="AlphaFoldDB" id="A0A0E9VJI0"/>
<name>A0A0E9VJI0_ANGAN</name>
<sequence length="46" mass="5058">MQCLALWLKKVSTGIVLQNRTDHVNNRTAVFNQGQLTIAFSNGIGV</sequence>
<dbReference type="EMBL" id="GBXM01031204">
    <property type="protein sequence ID" value="JAH77373.1"/>
    <property type="molecule type" value="Transcribed_RNA"/>
</dbReference>
<proteinExistence type="predicted"/>